<keyword evidence="2" id="KW-1185">Reference proteome</keyword>
<protein>
    <submittedName>
        <fullName evidence="1">Uncharacterized protein</fullName>
    </submittedName>
</protein>
<organism evidence="1 2">
    <name type="scientific">Candidatus Litorirhabdus singularis</name>
    <dbReference type="NCBI Taxonomy" id="2518993"/>
    <lineage>
        <taxon>Bacteria</taxon>
        <taxon>Pseudomonadati</taxon>
        <taxon>Pseudomonadota</taxon>
        <taxon>Gammaproteobacteria</taxon>
        <taxon>Cellvibrionales</taxon>
        <taxon>Halieaceae</taxon>
        <taxon>Candidatus Litorirhabdus</taxon>
    </lineage>
</organism>
<sequence length="108" mass="11930">MIIVGRNGIRKLGLLKVLSGIYRPDKCRMVNGARKTSLLTLQAGFDVNLKGRDNVRLNGMLLGYKKVYILSKLAEIAEFSELEAFFHAPIKTSSTGMRVRLGLATASF</sequence>
<comment type="caution">
    <text evidence="1">The sequence shown here is derived from an EMBL/GenBank/DDBJ whole genome shotgun (WGS) entry which is preliminary data.</text>
</comment>
<gene>
    <name evidence="1" type="ORF">EYC98_20785</name>
</gene>
<dbReference type="SUPFAM" id="SSF52540">
    <property type="entry name" value="P-loop containing nucleoside triphosphate hydrolases"/>
    <property type="match status" value="1"/>
</dbReference>
<name>A0ABT3TLX8_9GAMM</name>
<dbReference type="InterPro" id="IPR050683">
    <property type="entry name" value="Bact_Polysacc_Export_ATP-bd"/>
</dbReference>
<proteinExistence type="predicted"/>
<evidence type="ECO:0000313" key="1">
    <source>
        <dbReference type="EMBL" id="MCX2983305.1"/>
    </source>
</evidence>
<dbReference type="EMBL" id="SHNN01000006">
    <property type="protein sequence ID" value="MCX2983305.1"/>
    <property type="molecule type" value="Genomic_DNA"/>
</dbReference>
<dbReference type="Proteomes" id="UP001143362">
    <property type="component" value="Unassembled WGS sequence"/>
</dbReference>
<accession>A0ABT3TLX8</accession>
<dbReference type="RefSeq" id="WP_279247339.1">
    <property type="nucleotide sequence ID" value="NZ_SHNN01000006.1"/>
</dbReference>
<reference evidence="1" key="1">
    <citation type="submission" date="2019-02" db="EMBL/GenBank/DDBJ databases">
        <authorList>
            <person name="Li S.-H."/>
        </authorList>
    </citation>
    <scope>NUCLEOTIDE SEQUENCE</scope>
    <source>
        <strain evidence="1">IMCC14734</strain>
    </source>
</reference>
<dbReference type="PANTHER" id="PTHR46743">
    <property type="entry name" value="TEICHOIC ACIDS EXPORT ATP-BINDING PROTEIN TAGH"/>
    <property type="match status" value="1"/>
</dbReference>
<dbReference type="PANTHER" id="PTHR46743:SF2">
    <property type="entry name" value="TEICHOIC ACIDS EXPORT ATP-BINDING PROTEIN TAGH"/>
    <property type="match status" value="1"/>
</dbReference>
<dbReference type="Gene3D" id="3.40.50.300">
    <property type="entry name" value="P-loop containing nucleotide triphosphate hydrolases"/>
    <property type="match status" value="1"/>
</dbReference>
<dbReference type="InterPro" id="IPR027417">
    <property type="entry name" value="P-loop_NTPase"/>
</dbReference>
<evidence type="ECO:0000313" key="2">
    <source>
        <dbReference type="Proteomes" id="UP001143362"/>
    </source>
</evidence>